<keyword evidence="1" id="KW-0732">Signal</keyword>
<evidence type="ECO:0000256" key="1">
    <source>
        <dbReference type="SAM" id="SignalP"/>
    </source>
</evidence>
<dbReference type="EMBL" id="JBBUTH010000007">
    <property type="protein sequence ID" value="MEK8051154.1"/>
    <property type="molecule type" value="Genomic_DNA"/>
</dbReference>
<name>A0ABU9CKB1_9BURK</name>
<dbReference type="RefSeq" id="WP_341410845.1">
    <property type="nucleotide sequence ID" value="NZ_JBBUTH010000007.1"/>
</dbReference>
<reference evidence="2 3" key="1">
    <citation type="submission" date="2024-04" db="EMBL/GenBank/DDBJ databases">
        <title>Novel species of the genus Ideonella isolated from streams.</title>
        <authorList>
            <person name="Lu H."/>
        </authorList>
    </citation>
    <scope>NUCLEOTIDE SEQUENCE [LARGE SCALE GENOMIC DNA]</scope>
    <source>
        <strain evidence="2 3">DXS22W</strain>
    </source>
</reference>
<accession>A0ABU9CKB1</accession>
<evidence type="ECO:0008006" key="4">
    <source>
        <dbReference type="Google" id="ProtNLM"/>
    </source>
</evidence>
<organism evidence="2 3">
    <name type="scientific">Pseudaquabacterium inlustre</name>
    <dbReference type="NCBI Taxonomy" id="2984192"/>
    <lineage>
        <taxon>Bacteria</taxon>
        <taxon>Pseudomonadati</taxon>
        <taxon>Pseudomonadota</taxon>
        <taxon>Betaproteobacteria</taxon>
        <taxon>Burkholderiales</taxon>
        <taxon>Sphaerotilaceae</taxon>
        <taxon>Pseudaquabacterium</taxon>
    </lineage>
</organism>
<keyword evidence="3" id="KW-1185">Reference proteome</keyword>
<feature type="chain" id="PRO_5046356004" description="DUF922 domain-containing protein" evidence="1">
    <location>
        <begin position="19"/>
        <end position="193"/>
    </location>
</feature>
<dbReference type="Proteomes" id="UP001365405">
    <property type="component" value="Unassembled WGS sequence"/>
</dbReference>
<gene>
    <name evidence="2" type="ORF">AACH10_12960</name>
</gene>
<evidence type="ECO:0000313" key="3">
    <source>
        <dbReference type="Proteomes" id="UP001365405"/>
    </source>
</evidence>
<comment type="caution">
    <text evidence="2">The sequence shown here is derived from an EMBL/GenBank/DDBJ whole genome shotgun (WGS) entry which is preliminary data.</text>
</comment>
<evidence type="ECO:0000313" key="2">
    <source>
        <dbReference type="EMBL" id="MEK8051154.1"/>
    </source>
</evidence>
<proteinExistence type="predicted"/>
<protein>
    <recommendedName>
        <fullName evidence="4">DUF922 domain-containing protein</fullName>
    </recommendedName>
</protein>
<sequence>MKPALALLLTAIGLPTLAAGLPACVQPVRFTAAWLTDPQFDHSKSAAELDALAGAARGPGTQLGHVVVKTQLSVEPQTTCNGLTVRLDFVQPVLRIAREMPAGSCSHALVMAHEQTHVRIHQEIARQFRALTYPWPDRLGSDAVLKYARQQLTRLMDAQRQFDSPQEYARGRTACAGEIPRLITPAQAASRTP</sequence>
<feature type="signal peptide" evidence="1">
    <location>
        <begin position="1"/>
        <end position="18"/>
    </location>
</feature>